<keyword evidence="3" id="KW-1185">Reference proteome</keyword>
<gene>
    <name evidence="2" type="ORF">LVJ94_44175</name>
</gene>
<proteinExistence type="predicted"/>
<dbReference type="Proteomes" id="UP001374803">
    <property type="component" value="Chromosome"/>
</dbReference>
<accession>A0ABZ2KYZ3</accession>
<protein>
    <submittedName>
        <fullName evidence="2">Uncharacterized protein</fullName>
    </submittedName>
</protein>
<organism evidence="2 3">
    <name type="scientific">Pendulispora rubella</name>
    <dbReference type="NCBI Taxonomy" id="2741070"/>
    <lineage>
        <taxon>Bacteria</taxon>
        <taxon>Pseudomonadati</taxon>
        <taxon>Myxococcota</taxon>
        <taxon>Myxococcia</taxon>
        <taxon>Myxococcales</taxon>
        <taxon>Sorangiineae</taxon>
        <taxon>Pendulisporaceae</taxon>
        <taxon>Pendulispora</taxon>
    </lineage>
</organism>
<evidence type="ECO:0000256" key="1">
    <source>
        <dbReference type="SAM" id="MobiDB-lite"/>
    </source>
</evidence>
<dbReference type="Gene3D" id="2.80.10.50">
    <property type="match status" value="1"/>
</dbReference>
<evidence type="ECO:0000313" key="3">
    <source>
        <dbReference type="Proteomes" id="UP001374803"/>
    </source>
</evidence>
<name>A0ABZ2KYZ3_9BACT</name>
<dbReference type="RefSeq" id="WP_394833527.1">
    <property type="nucleotide sequence ID" value="NZ_CP089929.1"/>
</dbReference>
<evidence type="ECO:0000313" key="2">
    <source>
        <dbReference type="EMBL" id="WXB03892.1"/>
    </source>
</evidence>
<feature type="region of interest" description="Disordered" evidence="1">
    <location>
        <begin position="37"/>
        <end position="68"/>
    </location>
</feature>
<dbReference type="PROSITE" id="PS51257">
    <property type="entry name" value="PROKAR_LIPOPROTEIN"/>
    <property type="match status" value="1"/>
</dbReference>
<sequence>MMECRRVRMLLVALAGCTAAACGVFIGLEELPPIGRGPDGGGDAADDARPNGASDAGADADAQASSAGKLDPAFGDRGVVVVSVPFEKAGGSSLVLDGDEIVLIVSGDDAGKVVAIRCSNAGSCDSAHPVTLPAPPSSMIRAIAVPAPWADPHAAGILVYGVQDKPGSDYENVVHLWRVTRGEPMAVSVLASETLHAPYVRLGTAFAVGASRSVAVDDSAPDEDAGRLNLRAYLPDGAADPSFGRHGLVTFGPTAIHLSPSDALVQEDGRIVVAATAFDDATGFFSLRFENDGGADRSFGQEGGVARSSRLVDVQSLVRLGGGYLLGGREPGGRGALLRLQGDGREDPSYWDARDGGAIYAFEQDDDAGVPAPTNINALGIEPSGTIVVFGSTFGLLTPPVLMLARVSRSGLDPAFGKMGQIVVDEGFIAQHASMALQADRKVVITWVSGDGFVKVARYLLE</sequence>
<reference evidence="2" key="1">
    <citation type="submission" date="2021-12" db="EMBL/GenBank/DDBJ databases">
        <title>Discovery of the Pendulisporaceae a myxobacterial family with distinct sporulation behavior and unique specialized metabolism.</title>
        <authorList>
            <person name="Garcia R."/>
            <person name="Popoff A."/>
            <person name="Bader C.D."/>
            <person name="Loehr J."/>
            <person name="Walesch S."/>
            <person name="Walt C."/>
            <person name="Boldt J."/>
            <person name="Bunk B."/>
            <person name="Haeckl F.J.F.P.J."/>
            <person name="Gunesch A.P."/>
            <person name="Birkelbach J."/>
            <person name="Nuebel U."/>
            <person name="Pietschmann T."/>
            <person name="Bach T."/>
            <person name="Mueller R."/>
        </authorList>
    </citation>
    <scope>NUCLEOTIDE SEQUENCE</scope>
    <source>
        <strain evidence="2">MSr11367</strain>
    </source>
</reference>
<dbReference type="EMBL" id="CP089983">
    <property type="protein sequence ID" value="WXB03892.1"/>
    <property type="molecule type" value="Genomic_DNA"/>
</dbReference>
<feature type="compositionally biased region" description="Low complexity" evidence="1">
    <location>
        <begin position="50"/>
        <end position="68"/>
    </location>
</feature>